<evidence type="ECO:0000256" key="1">
    <source>
        <dbReference type="ARBA" id="ARBA00023054"/>
    </source>
</evidence>
<dbReference type="AlphaFoldDB" id="A0A811LI21"/>
<evidence type="ECO:0000256" key="2">
    <source>
        <dbReference type="SAM" id="Coils"/>
    </source>
</evidence>
<organism evidence="3 4">
    <name type="scientific">Bursaphelenchus okinawaensis</name>
    <dbReference type="NCBI Taxonomy" id="465554"/>
    <lineage>
        <taxon>Eukaryota</taxon>
        <taxon>Metazoa</taxon>
        <taxon>Ecdysozoa</taxon>
        <taxon>Nematoda</taxon>
        <taxon>Chromadorea</taxon>
        <taxon>Rhabditida</taxon>
        <taxon>Tylenchina</taxon>
        <taxon>Tylenchomorpha</taxon>
        <taxon>Aphelenchoidea</taxon>
        <taxon>Aphelenchoididae</taxon>
        <taxon>Bursaphelenchus</taxon>
    </lineage>
</organism>
<accession>A0A811LI21</accession>
<dbReference type="GO" id="GO:0000323">
    <property type="term" value="C:lytic vacuole"/>
    <property type="evidence" value="ECO:0007669"/>
    <property type="project" value="TreeGrafter"/>
</dbReference>
<evidence type="ECO:0000313" key="3">
    <source>
        <dbReference type="EMBL" id="CAD5229224.1"/>
    </source>
</evidence>
<sequence>MSTENLSCSVENWKRLKQLVDACNNSKRRCEDVKELIQELMKELPSTSDLVSQVKNKEVLLEIRKKELEDIRKYRRTILLLHTRSENKDEEIRNKFDVLSKDLDETGFDIVRNKEEIDIATGTLTKLKNELLYRRRFMLEDLYLIYFVDDCYMRYFKKRCHCIKYDLIYGLHLPSAPDKHEHSDNEICAAVSHLVNLLICLSKICDYSFKYPIVFKGSNSMIVKRSNGEYFDFHFLIVKNRTKLVEALRFLSENVVQFRADCGLRTTESERIIPNLRELLLSCIGRYCASFDYIRPSQDFRSVAALIPVNPNLSMVKIVKTPPSQHRTATSILDVVTASPSTFIATKAK</sequence>
<feature type="coiled-coil region" evidence="2">
    <location>
        <begin position="16"/>
        <end position="43"/>
    </location>
</feature>
<dbReference type="EMBL" id="CAJFCW020000006">
    <property type="protein sequence ID" value="CAG9126059.1"/>
    <property type="molecule type" value="Genomic_DNA"/>
</dbReference>
<dbReference type="GO" id="GO:0005768">
    <property type="term" value="C:endosome"/>
    <property type="evidence" value="ECO:0007669"/>
    <property type="project" value="TreeGrafter"/>
</dbReference>
<dbReference type="PANTHER" id="PTHR15157:SF5">
    <property type="entry name" value="UV RADIATION RESISTANCE-ASSOCIATED GENE PROTEIN"/>
    <property type="match status" value="1"/>
</dbReference>
<name>A0A811LI21_9BILA</name>
<dbReference type="EMBL" id="CAJFDH010000006">
    <property type="protein sequence ID" value="CAD5229224.1"/>
    <property type="molecule type" value="Genomic_DNA"/>
</dbReference>
<protein>
    <submittedName>
        <fullName evidence="3">Uncharacterized protein</fullName>
    </submittedName>
</protein>
<evidence type="ECO:0000313" key="4">
    <source>
        <dbReference type="Proteomes" id="UP000614601"/>
    </source>
</evidence>
<dbReference type="GO" id="GO:0035493">
    <property type="term" value="P:SNARE complex assembly"/>
    <property type="evidence" value="ECO:0007669"/>
    <property type="project" value="TreeGrafter"/>
</dbReference>
<comment type="caution">
    <text evidence="3">The sequence shown here is derived from an EMBL/GenBank/DDBJ whole genome shotgun (WGS) entry which is preliminary data.</text>
</comment>
<proteinExistence type="predicted"/>
<gene>
    <name evidence="3" type="ORF">BOKJ2_LOCUS13283</name>
</gene>
<reference evidence="3" key="1">
    <citation type="submission" date="2020-09" db="EMBL/GenBank/DDBJ databases">
        <authorList>
            <person name="Kikuchi T."/>
        </authorList>
    </citation>
    <scope>NUCLEOTIDE SEQUENCE</scope>
    <source>
        <strain evidence="3">SH1</strain>
    </source>
</reference>
<keyword evidence="1 2" id="KW-0175">Coiled coil</keyword>
<dbReference type="OrthoDB" id="72772at2759"/>
<dbReference type="PANTHER" id="PTHR15157">
    <property type="entry name" value="UV RADIATION RESISTANCE-ASSOCIATED GENE PROTEIN"/>
    <property type="match status" value="1"/>
</dbReference>
<dbReference type="GO" id="GO:0000149">
    <property type="term" value="F:SNARE binding"/>
    <property type="evidence" value="ECO:0007669"/>
    <property type="project" value="TreeGrafter"/>
</dbReference>
<keyword evidence="4" id="KW-1185">Reference proteome</keyword>
<dbReference type="Proteomes" id="UP000614601">
    <property type="component" value="Unassembled WGS sequence"/>
</dbReference>
<dbReference type="Proteomes" id="UP000783686">
    <property type="component" value="Unassembled WGS sequence"/>
</dbReference>